<dbReference type="SUPFAM" id="SSF50129">
    <property type="entry name" value="GroES-like"/>
    <property type="match status" value="1"/>
</dbReference>
<dbReference type="Pfam" id="PF00107">
    <property type="entry name" value="ADH_zinc_N"/>
    <property type="match status" value="1"/>
</dbReference>
<sequence length="363" mass="39334">MSLPTTHRAVAALSPGSWDVISIPTPEPNPGEVSIKVEYTALIPFDTYQSDLGYIVDEWPIVLGFSASGTIAKVGEGVPGLKVGDRVTAFTFGKTRTRGLQEYTTQHYSVVGKVPDNVPLEGAATIPDNFVTAFYTLFSECGLEWPHLVPVNPPKDADKAILVYGAGASSGQYTVQLLHVAGYTNVLATASPAHHAHLKALGAKEVFDYRSPTLAQDIEKYVGGKVDIIVDCIATETTIKAIGGVLAPDGFFAILLPIKGGDKVRPEGAKEEKFYFDVPDHLKQYVPGTARRALVRTFLYQNNTFLKENLMPKILPDLLAKGLIKPNPVRLFAEGTLKERAAVALDLLRHNKISGEKVVIKLD</sequence>
<dbReference type="Pfam" id="PF08240">
    <property type="entry name" value="ADH_N"/>
    <property type="match status" value="1"/>
</dbReference>
<dbReference type="InterPro" id="IPR020843">
    <property type="entry name" value="ER"/>
</dbReference>
<feature type="domain" description="Enoyl reductase (ER)" evidence="1">
    <location>
        <begin position="16"/>
        <end position="360"/>
    </location>
</feature>
<dbReference type="OMA" id="GKEANHQ"/>
<dbReference type="InterPro" id="IPR013149">
    <property type="entry name" value="ADH-like_C"/>
</dbReference>
<dbReference type="InterPro" id="IPR013154">
    <property type="entry name" value="ADH-like_N"/>
</dbReference>
<evidence type="ECO:0000259" key="1">
    <source>
        <dbReference type="SMART" id="SM00829"/>
    </source>
</evidence>
<dbReference type="PANTHER" id="PTHR45348:SF3">
    <property type="entry name" value="ENOYL REDUCTASE (ER) DOMAIN-CONTAINING PROTEIN"/>
    <property type="match status" value="1"/>
</dbReference>
<dbReference type="PANTHER" id="PTHR45348">
    <property type="entry name" value="HYPOTHETICAL OXIDOREDUCTASE (EUROFUNG)"/>
    <property type="match status" value="1"/>
</dbReference>
<dbReference type="CDD" id="cd08249">
    <property type="entry name" value="enoyl_reductase_like"/>
    <property type="match status" value="1"/>
</dbReference>
<evidence type="ECO:0000313" key="3">
    <source>
        <dbReference type="Proteomes" id="UP000007431"/>
    </source>
</evidence>
<dbReference type="Gene3D" id="3.90.180.10">
    <property type="entry name" value="Medium-chain alcohol dehydrogenases, catalytic domain"/>
    <property type="match status" value="1"/>
</dbReference>
<dbReference type="InterPro" id="IPR047122">
    <property type="entry name" value="Trans-enoyl_RdTase-like"/>
</dbReference>
<organism evidence="3">
    <name type="scientific">Schizophyllum commune (strain H4-8 / FGSC 9210)</name>
    <name type="common">Split gill fungus</name>
    <dbReference type="NCBI Taxonomy" id="578458"/>
    <lineage>
        <taxon>Eukaryota</taxon>
        <taxon>Fungi</taxon>
        <taxon>Dikarya</taxon>
        <taxon>Basidiomycota</taxon>
        <taxon>Agaricomycotina</taxon>
        <taxon>Agaricomycetes</taxon>
        <taxon>Agaricomycetidae</taxon>
        <taxon>Agaricales</taxon>
        <taxon>Schizophyllaceae</taxon>
        <taxon>Schizophyllum</taxon>
    </lineage>
</organism>
<gene>
    <name evidence="2" type="ORF">SCHCODRAFT_57021</name>
</gene>
<dbReference type="InterPro" id="IPR011032">
    <property type="entry name" value="GroES-like_sf"/>
</dbReference>
<dbReference type="SUPFAM" id="SSF51735">
    <property type="entry name" value="NAD(P)-binding Rossmann-fold domains"/>
    <property type="match status" value="1"/>
</dbReference>
<keyword evidence="3" id="KW-1185">Reference proteome</keyword>
<dbReference type="Gene3D" id="3.40.50.720">
    <property type="entry name" value="NAD(P)-binding Rossmann-like Domain"/>
    <property type="match status" value="1"/>
</dbReference>
<dbReference type="VEuPathDB" id="FungiDB:SCHCODRAFT_02600539"/>
<dbReference type="Proteomes" id="UP000007431">
    <property type="component" value="Unassembled WGS sequence"/>
</dbReference>
<dbReference type="HOGENOM" id="CLU_026673_16_5_1"/>
<dbReference type="InterPro" id="IPR036291">
    <property type="entry name" value="NAD(P)-bd_dom_sf"/>
</dbReference>
<dbReference type="GO" id="GO:0016651">
    <property type="term" value="F:oxidoreductase activity, acting on NAD(P)H"/>
    <property type="evidence" value="ECO:0007669"/>
    <property type="project" value="InterPro"/>
</dbReference>
<reference evidence="2 3" key="1">
    <citation type="journal article" date="2010" name="Nat. Biotechnol.">
        <title>Genome sequence of the model mushroom Schizophyllum commune.</title>
        <authorList>
            <person name="Ohm R.A."/>
            <person name="de Jong J.F."/>
            <person name="Lugones L.G."/>
            <person name="Aerts A."/>
            <person name="Kothe E."/>
            <person name="Stajich J.E."/>
            <person name="de Vries R.P."/>
            <person name="Record E."/>
            <person name="Levasseur A."/>
            <person name="Baker S.E."/>
            <person name="Bartholomew K.A."/>
            <person name="Coutinho P.M."/>
            <person name="Erdmann S."/>
            <person name="Fowler T.J."/>
            <person name="Gathman A.C."/>
            <person name="Lombard V."/>
            <person name="Henrissat B."/>
            <person name="Knabe N."/>
            <person name="Kuees U."/>
            <person name="Lilly W.W."/>
            <person name="Lindquist E."/>
            <person name="Lucas S."/>
            <person name="Magnuson J.K."/>
            <person name="Piumi F."/>
            <person name="Raudaskoski M."/>
            <person name="Salamov A."/>
            <person name="Schmutz J."/>
            <person name="Schwarze F.W.M.R."/>
            <person name="vanKuyk P.A."/>
            <person name="Horton J.S."/>
            <person name="Grigoriev I.V."/>
            <person name="Woesten H.A.B."/>
        </authorList>
    </citation>
    <scope>NUCLEOTIDE SEQUENCE [LARGE SCALE GENOMIC DNA]</scope>
    <source>
        <strain evidence="3">H4-8 / FGSC 9210</strain>
    </source>
</reference>
<dbReference type="EMBL" id="GL377307">
    <property type="protein sequence ID" value="EFI96365.1"/>
    <property type="molecule type" value="Genomic_DNA"/>
</dbReference>
<proteinExistence type="predicted"/>
<accession>D8Q781</accession>
<dbReference type="SMART" id="SM00829">
    <property type="entry name" value="PKS_ER"/>
    <property type="match status" value="1"/>
</dbReference>
<dbReference type="eggNOG" id="KOG1198">
    <property type="taxonomic scope" value="Eukaryota"/>
</dbReference>
<dbReference type="InParanoid" id="D8Q781"/>
<evidence type="ECO:0000313" key="2">
    <source>
        <dbReference type="EMBL" id="EFI96365.1"/>
    </source>
</evidence>
<dbReference type="AlphaFoldDB" id="D8Q781"/>
<name>D8Q781_SCHCM</name>
<protein>
    <recommendedName>
        <fullName evidence="1">Enoyl reductase (ER) domain-containing protein</fullName>
    </recommendedName>
</protein>